<organism evidence="3 4">
    <name type="scientific">Notoacmeibacter marinus</name>
    <dbReference type="NCBI Taxonomy" id="1876515"/>
    <lineage>
        <taxon>Bacteria</taxon>
        <taxon>Pseudomonadati</taxon>
        <taxon>Pseudomonadota</taxon>
        <taxon>Alphaproteobacteria</taxon>
        <taxon>Hyphomicrobiales</taxon>
        <taxon>Notoacmeibacteraceae</taxon>
        <taxon>Notoacmeibacter</taxon>
    </lineage>
</organism>
<gene>
    <name evidence="3" type="ORF">B7H23_12130</name>
</gene>
<sequence length="69" mass="7140">MTTNMGKIDRILRLAVAAALFFYAFAGGLAAMGALHWVAAAVAAVFTITALVGNCPAYSLFGIKTCRTG</sequence>
<evidence type="ECO:0000256" key="1">
    <source>
        <dbReference type="SAM" id="Phobius"/>
    </source>
</evidence>
<feature type="domain" description="Inner membrane protein YgaP-like transmembrane" evidence="2">
    <location>
        <begin position="1"/>
        <end position="68"/>
    </location>
</feature>
<proteinExistence type="predicted"/>
<dbReference type="InterPro" id="IPR021309">
    <property type="entry name" value="YgaP-like_TM"/>
</dbReference>
<reference evidence="4" key="1">
    <citation type="journal article" date="2017" name="Int. J. Syst. Evol. Microbiol.">
        <title>Notoacmeibacter marinus gen. nov., sp. nov., isolated from the gut of a limpet and proposal of Notoacmeibacteraceae fam. nov. in the order Rhizobiales of the class Alphaproteobacteria.</title>
        <authorList>
            <person name="Huang Z."/>
            <person name="Guo F."/>
            <person name="Lai Q."/>
        </authorList>
    </citation>
    <scope>NUCLEOTIDE SEQUENCE [LARGE SCALE GENOMIC DNA]</scope>
    <source>
        <strain evidence="4">XMTR2A4</strain>
    </source>
</reference>
<keyword evidence="1" id="KW-0812">Transmembrane</keyword>
<keyword evidence="4" id="KW-1185">Reference proteome</keyword>
<evidence type="ECO:0000313" key="4">
    <source>
        <dbReference type="Proteomes" id="UP000215405"/>
    </source>
</evidence>
<keyword evidence="1" id="KW-1133">Transmembrane helix</keyword>
<dbReference type="Pfam" id="PF11127">
    <property type="entry name" value="YgaP-like_TM"/>
    <property type="match status" value="1"/>
</dbReference>
<accession>A0A231UY76</accession>
<dbReference type="RefSeq" id="WP_094077634.1">
    <property type="nucleotide sequence ID" value="NZ_NBYO01000002.1"/>
</dbReference>
<protein>
    <submittedName>
        <fullName evidence="3">Bifunctional protein GlmU</fullName>
    </submittedName>
</protein>
<feature type="transmembrane region" description="Helical" evidence="1">
    <location>
        <begin position="12"/>
        <end position="31"/>
    </location>
</feature>
<name>A0A231UY76_9HYPH</name>
<dbReference type="EMBL" id="NBYO01000002">
    <property type="protein sequence ID" value="OXT00817.1"/>
    <property type="molecule type" value="Genomic_DNA"/>
</dbReference>
<comment type="caution">
    <text evidence="3">The sequence shown here is derived from an EMBL/GenBank/DDBJ whole genome shotgun (WGS) entry which is preliminary data.</text>
</comment>
<keyword evidence="1" id="KW-0472">Membrane</keyword>
<evidence type="ECO:0000259" key="2">
    <source>
        <dbReference type="Pfam" id="PF11127"/>
    </source>
</evidence>
<dbReference type="AlphaFoldDB" id="A0A231UY76"/>
<dbReference type="Proteomes" id="UP000215405">
    <property type="component" value="Unassembled WGS sequence"/>
</dbReference>
<evidence type="ECO:0000313" key="3">
    <source>
        <dbReference type="EMBL" id="OXT00817.1"/>
    </source>
</evidence>
<feature type="transmembrane region" description="Helical" evidence="1">
    <location>
        <begin position="37"/>
        <end position="61"/>
    </location>
</feature>